<gene>
    <name evidence="11" type="ORF">LAME_0D03114G</name>
</gene>
<dbReference type="InterPro" id="IPR001223">
    <property type="entry name" value="Glyco_hydro18_cat"/>
</dbReference>
<keyword evidence="12" id="KW-1185">Reference proteome</keyword>
<evidence type="ECO:0000256" key="6">
    <source>
        <dbReference type="ARBA" id="ARBA00023295"/>
    </source>
</evidence>
<dbReference type="SUPFAM" id="SSF51445">
    <property type="entry name" value="(Trans)glycosidases"/>
    <property type="match status" value="1"/>
</dbReference>
<dbReference type="InterPro" id="IPR050314">
    <property type="entry name" value="Glycosyl_Hydrlase_18"/>
</dbReference>
<keyword evidence="3 8" id="KW-0378">Hydrolase</keyword>
<feature type="domain" description="GH18" evidence="10">
    <location>
        <begin position="71"/>
        <end position="484"/>
    </location>
</feature>
<dbReference type="Proteomes" id="UP000191144">
    <property type="component" value="Chromosome D"/>
</dbReference>
<evidence type="ECO:0000313" key="12">
    <source>
        <dbReference type="Proteomes" id="UP000191144"/>
    </source>
</evidence>
<dbReference type="PANTHER" id="PTHR11177">
    <property type="entry name" value="CHITINASE"/>
    <property type="match status" value="1"/>
</dbReference>
<dbReference type="OrthoDB" id="76388at2759"/>
<dbReference type="GO" id="GO:0005576">
    <property type="term" value="C:extracellular region"/>
    <property type="evidence" value="ECO:0007669"/>
    <property type="project" value="TreeGrafter"/>
</dbReference>
<dbReference type="Gene3D" id="3.10.50.10">
    <property type="match status" value="1"/>
</dbReference>
<dbReference type="EC" id="3.2.1.14" evidence="2"/>
<evidence type="ECO:0000256" key="4">
    <source>
        <dbReference type="ARBA" id="ARBA00023024"/>
    </source>
</evidence>
<protein>
    <recommendedName>
        <fullName evidence="2">chitinase</fullName>
        <ecNumber evidence="2">3.2.1.14</ecNumber>
    </recommendedName>
</protein>
<evidence type="ECO:0000256" key="5">
    <source>
        <dbReference type="ARBA" id="ARBA00023277"/>
    </source>
</evidence>
<evidence type="ECO:0000313" key="11">
    <source>
        <dbReference type="EMBL" id="SCU85837.1"/>
    </source>
</evidence>
<dbReference type="CDD" id="cd06548">
    <property type="entry name" value="GH18_chitinase"/>
    <property type="match status" value="1"/>
</dbReference>
<dbReference type="GO" id="GO:0008843">
    <property type="term" value="F:endochitinase activity"/>
    <property type="evidence" value="ECO:0007669"/>
    <property type="project" value="UniProtKB-EC"/>
</dbReference>
<evidence type="ECO:0000259" key="10">
    <source>
        <dbReference type="PROSITE" id="PS51910"/>
    </source>
</evidence>
<dbReference type="InterPro" id="IPR029070">
    <property type="entry name" value="Chitinase_insertion_sf"/>
</dbReference>
<evidence type="ECO:0000256" key="8">
    <source>
        <dbReference type="RuleBase" id="RU000489"/>
    </source>
</evidence>
<dbReference type="PROSITE" id="PS51910">
    <property type="entry name" value="GH18_2"/>
    <property type="match status" value="1"/>
</dbReference>
<organism evidence="11 12">
    <name type="scientific">Lachancea meyersii CBS 8951</name>
    <dbReference type="NCBI Taxonomy" id="1266667"/>
    <lineage>
        <taxon>Eukaryota</taxon>
        <taxon>Fungi</taxon>
        <taxon>Dikarya</taxon>
        <taxon>Ascomycota</taxon>
        <taxon>Saccharomycotina</taxon>
        <taxon>Saccharomycetes</taxon>
        <taxon>Saccharomycetales</taxon>
        <taxon>Saccharomycetaceae</taxon>
        <taxon>Lachancea</taxon>
    </lineage>
</organism>
<dbReference type="GO" id="GO:0008061">
    <property type="term" value="F:chitin binding"/>
    <property type="evidence" value="ECO:0007669"/>
    <property type="project" value="InterPro"/>
</dbReference>
<keyword evidence="5" id="KW-0119">Carbohydrate metabolism</keyword>
<evidence type="ECO:0000256" key="7">
    <source>
        <dbReference type="ARBA" id="ARBA00023326"/>
    </source>
</evidence>
<dbReference type="Gene3D" id="3.20.20.80">
    <property type="entry name" value="Glycosidases"/>
    <property type="match status" value="1"/>
</dbReference>
<evidence type="ECO:0000256" key="9">
    <source>
        <dbReference type="RuleBase" id="RU004453"/>
    </source>
</evidence>
<dbReference type="GO" id="GO:0000272">
    <property type="term" value="P:polysaccharide catabolic process"/>
    <property type="evidence" value="ECO:0007669"/>
    <property type="project" value="UniProtKB-KW"/>
</dbReference>
<proteinExistence type="inferred from homology"/>
<dbReference type="GO" id="GO:0006032">
    <property type="term" value="P:chitin catabolic process"/>
    <property type="evidence" value="ECO:0007669"/>
    <property type="project" value="UniProtKB-KW"/>
</dbReference>
<accession>A0A1G4J870</accession>
<keyword evidence="4" id="KW-0146">Chitin degradation</keyword>
<evidence type="ECO:0000256" key="1">
    <source>
        <dbReference type="ARBA" id="ARBA00000822"/>
    </source>
</evidence>
<name>A0A1G4J870_9SACH</name>
<dbReference type="SMART" id="SM00636">
    <property type="entry name" value="Glyco_18"/>
    <property type="match status" value="1"/>
</dbReference>
<sequence>MNPLCRRPWLKIAVLLCVVGIILECKFLRRIVHFANRKILSQTYNSHLRSPYMLSIQTDKAHELELSDQGYVAAVYYSNWSPYPPRNHFPHEIDFRQITHVFYSFFLVDPKSGQCKSSDEYSDSQLDVYKQMTHSFHKLDFAKTFDRANDSNSSSSAQLPQGCIGELFYLKYTHFLPSQGGPAGVNNFKTVMSVGGWSNRDAFEALVKDSAKLNVFVESCVDNMFKYGFDGIDIDWEFPKNDSREPVVFLEMMKALRSKLLELEDAIFGSAPHSQHFLLTAAISGDTAVLEYLPLAEANQYLDYFNLMAYDFSGGWSERTSYQSNLYDASSHKKPSTDSGVSADKTVQSLIHQYKVPANKIVLGMPAYGRGFRKVSIRNQSNHVAINRKFHGVQGTSKGEKGMSLYKSLPAKGNQEFFDSDAVSAFCMKPWSSRSSTDLTVYDNPASMLIKAQYVRQNELAGGFWWDSCGEDYINAGRSLTRAFTQELKKIKKTDPTIYRLPQVARYYKIKYDHGFLTPIFSV</sequence>
<dbReference type="SUPFAM" id="SSF54556">
    <property type="entry name" value="Chitinase insertion domain"/>
    <property type="match status" value="1"/>
</dbReference>
<dbReference type="InterPro" id="IPR001579">
    <property type="entry name" value="Glyco_hydro_18_chit_AS"/>
</dbReference>
<keyword evidence="7" id="KW-0624">Polysaccharide degradation</keyword>
<evidence type="ECO:0000256" key="2">
    <source>
        <dbReference type="ARBA" id="ARBA00012729"/>
    </source>
</evidence>
<dbReference type="PROSITE" id="PS01095">
    <property type="entry name" value="GH18_1"/>
    <property type="match status" value="1"/>
</dbReference>
<dbReference type="PANTHER" id="PTHR11177:SF317">
    <property type="entry name" value="CHITINASE 12-RELATED"/>
    <property type="match status" value="1"/>
</dbReference>
<keyword evidence="6 8" id="KW-0326">Glycosidase</keyword>
<dbReference type="EMBL" id="LT598482">
    <property type="protein sequence ID" value="SCU85837.1"/>
    <property type="molecule type" value="Genomic_DNA"/>
</dbReference>
<evidence type="ECO:0000256" key="3">
    <source>
        <dbReference type="ARBA" id="ARBA00022801"/>
    </source>
</evidence>
<reference evidence="12" key="1">
    <citation type="submission" date="2016-03" db="EMBL/GenBank/DDBJ databases">
        <authorList>
            <person name="Devillers Hugo."/>
        </authorList>
    </citation>
    <scope>NUCLEOTIDE SEQUENCE [LARGE SCALE GENOMIC DNA]</scope>
</reference>
<comment type="similarity">
    <text evidence="9">Belongs to the glycosyl hydrolase 18 family.</text>
</comment>
<dbReference type="InterPro" id="IPR011583">
    <property type="entry name" value="Chitinase_II/V-like_cat"/>
</dbReference>
<dbReference type="AlphaFoldDB" id="A0A1G4J870"/>
<dbReference type="InterPro" id="IPR017853">
    <property type="entry name" value="GH"/>
</dbReference>
<comment type="catalytic activity">
    <reaction evidence="1">
        <text>Random endo-hydrolysis of N-acetyl-beta-D-glucosaminide (1-&gt;4)-beta-linkages in chitin and chitodextrins.</text>
        <dbReference type="EC" id="3.2.1.14"/>
    </reaction>
</comment>
<dbReference type="Pfam" id="PF00704">
    <property type="entry name" value="Glyco_hydro_18"/>
    <property type="match status" value="1"/>
</dbReference>